<keyword evidence="6" id="KW-1185">Reference proteome</keyword>
<dbReference type="InterPro" id="IPR045255">
    <property type="entry name" value="RanBP1-like"/>
</dbReference>
<dbReference type="STRING" id="1806994.A0A507CG96"/>
<dbReference type="InterPro" id="IPR000156">
    <property type="entry name" value="Ran_bind_dom"/>
</dbReference>
<dbReference type="GO" id="GO:0005634">
    <property type="term" value="C:nucleus"/>
    <property type="evidence" value="ECO:0007669"/>
    <property type="project" value="UniProtKB-SubCell"/>
</dbReference>
<evidence type="ECO:0000259" key="4">
    <source>
        <dbReference type="PROSITE" id="PS50196"/>
    </source>
</evidence>
<comment type="subcellular location">
    <subcellularLocation>
        <location evidence="1">Nucleus</location>
    </subcellularLocation>
</comment>
<feature type="domain" description="RanBD1" evidence="4">
    <location>
        <begin position="425"/>
        <end position="512"/>
    </location>
</feature>
<feature type="compositionally biased region" description="Basic and acidic residues" evidence="3">
    <location>
        <begin position="62"/>
        <end position="75"/>
    </location>
</feature>
<name>A0A507CG96_9FUNG</name>
<feature type="compositionally biased region" description="Basic and acidic residues" evidence="3">
    <location>
        <begin position="1"/>
        <end position="13"/>
    </location>
</feature>
<evidence type="ECO:0000313" key="5">
    <source>
        <dbReference type="EMBL" id="TPX36974.1"/>
    </source>
</evidence>
<feature type="compositionally biased region" description="Gly residues" evidence="3">
    <location>
        <begin position="331"/>
        <end position="352"/>
    </location>
</feature>
<dbReference type="PROSITE" id="PS50196">
    <property type="entry name" value="RANBD1"/>
    <property type="match status" value="1"/>
</dbReference>
<feature type="compositionally biased region" description="Acidic residues" evidence="3">
    <location>
        <begin position="410"/>
        <end position="424"/>
    </location>
</feature>
<organism evidence="5 6">
    <name type="scientific">Synchytrium microbalum</name>
    <dbReference type="NCBI Taxonomy" id="1806994"/>
    <lineage>
        <taxon>Eukaryota</taxon>
        <taxon>Fungi</taxon>
        <taxon>Fungi incertae sedis</taxon>
        <taxon>Chytridiomycota</taxon>
        <taxon>Chytridiomycota incertae sedis</taxon>
        <taxon>Chytridiomycetes</taxon>
        <taxon>Synchytriales</taxon>
        <taxon>Synchytriaceae</taxon>
        <taxon>Synchytrium</taxon>
    </lineage>
</organism>
<feature type="compositionally biased region" description="Polar residues" evidence="3">
    <location>
        <begin position="248"/>
        <end position="260"/>
    </location>
</feature>
<accession>A0A507CG96</accession>
<dbReference type="SMART" id="SM00160">
    <property type="entry name" value="RanBD"/>
    <property type="match status" value="1"/>
</dbReference>
<dbReference type="Gene3D" id="2.30.29.30">
    <property type="entry name" value="Pleckstrin-homology domain (PH domain)/Phosphotyrosine-binding domain (PTB)"/>
    <property type="match status" value="1"/>
</dbReference>
<dbReference type="CDD" id="cd13180">
    <property type="entry name" value="RanBD_RanBP3"/>
    <property type="match status" value="1"/>
</dbReference>
<protein>
    <recommendedName>
        <fullName evidence="4">RanBD1 domain-containing protein</fullName>
    </recommendedName>
</protein>
<evidence type="ECO:0000313" key="6">
    <source>
        <dbReference type="Proteomes" id="UP000319731"/>
    </source>
</evidence>
<feature type="compositionally biased region" description="Basic and acidic residues" evidence="3">
    <location>
        <begin position="39"/>
        <end position="49"/>
    </location>
</feature>
<evidence type="ECO:0000256" key="2">
    <source>
        <dbReference type="ARBA" id="ARBA00023242"/>
    </source>
</evidence>
<evidence type="ECO:0000256" key="1">
    <source>
        <dbReference type="ARBA" id="ARBA00004123"/>
    </source>
</evidence>
<reference evidence="5 6" key="1">
    <citation type="journal article" date="2019" name="Sci. Rep.">
        <title>Comparative genomics of chytrid fungi reveal insights into the obligate biotrophic and pathogenic lifestyle of Synchytrium endobioticum.</title>
        <authorList>
            <person name="van de Vossenberg B.T.L.H."/>
            <person name="Warris S."/>
            <person name="Nguyen H.D.T."/>
            <person name="van Gent-Pelzer M.P.E."/>
            <person name="Joly D.L."/>
            <person name="van de Geest H.C."/>
            <person name="Bonants P.J.M."/>
            <person name="Smith D.S."/>
            <person name="Levesque C.A."/>
            <person name="van der Lee T.A.J."/>
        </authorList>
    </citation>
    <scope>NUCLEOTIDE SEQUENCE [LARGE SCALE GENOMIC DNA]</scope>
    <source>
        <strain evidence="5 6">JEL517</strain>
    </source>
</reference>
<dbReference type="InterPro" id="IPR011993">
    <property type="entry name" value="PH-like_dom_sf"/>
</dbReference>
<gene>
    <name evidence="5" type="ORF">SmJEL517_g01024</name>
</gene>
<proteinExistence type="predicted"/>
<feature type="compositionally biased region" description="Basic and acidic residues" evidence="3">
    <location>
        <begin position="207"/>
        <end position="219"/>
    </location>
</feature>
<dbReference type="Proteomes" id="UP000319731">
    <property type="component" value="Unassembled WGS sequence"/>
</dbReference>
<dbReference type="AlphaFoldDB" id="A0A507CG96"/>
<dbReference type="EMBL" id="QEAO01000003">
    <property type="protein sequence ID" value="TPX36974.1"/>
    <property type="molecule type" value="Genomic_DNA"/>
</dbReference>
<feature type="compositionally biased region" description="Basic and acidic residues" evidence="3">
    <location>
        <begin position="232"/>
        <end position="247"/>
    </location>
</feature>
<comment type="caution">
    <text evidence="5">The sequence shown here is derived from an EMBL/GenBank/DDBJ whole genome shotgun (WGS) entry which is preliminary data.</text>
</comment>
<dbReference type="OrthoDB" id="185618at2759"/>
<dbReference type="PANTHER" id="PTHR23138">
    <property type="entry name" value="RAN BINDING PROTEIN"/>
    <property type="match status" value="1"/>
</dbReference>
<feature type="compositionally biased region" description="Polar residues" evidence="3">
    <location>
        <begin position="95"/>
        <end position="106"/>
    </location>
</feature>
<dbReference type="GeneID" id="42002249"/>
<evidence type="ECO:0000256" key="3">
    <source>
        <dbReference type="SAM" id="MobiDB-lite"/>
    </source>
</evidence>
<feature type="compositionally biased region" description="Low complexity" evidence="3">
    <location>
        <begin position="144"/>
        <end position="167"/>
    </location>
</feature>
<feature type="region of interest" description="Disordered" evidence="3">
    <location>
        <begin position="1"/>
        <end position="282"/>
    </location>
</feature>
<sequence>MADRERKSEEKDSNSTSSTRGDPKRKRPEIPSSDLPDEAATKEVEDRSPSRKKTIVAVASEEIERKRKHHEDEGAPGHIQSNNTTKRVFGDMETSPVNGSIKSDTPISPPPKPVFGGFGGGTSKPTGFGDLAGPKTSFGDILGKASSTAIPAPSTTTTTKDNDNTTPMLSTSPARVQMERLEVSSQFSPRSLFPPATPSTKPIPTADDSKEPTTHKSQDDEQQPVVINDSKNTSESEPKPVTEDEHVTSTTTHNNDNSQPPKAGFAVLAEKPPSSSISPPRLGFSTGLLAGRTAEKDASGVFGSGTSGLSAFSSTTTTAGTSSSTTNNTVFGGGAKTGFGGTSSSGGGGGGFSSFSSSLATSGTPSSFQTLLQSSSFVKSSSTTAAAKKRDDDEEDGRGAGSSSKAGAGGDDDDENLEEEEVAVEVDPNAPAANLTPVQVETGEEDEITVFSAKGKLFNFDKTKNDWNERGAGTLHLNQSKRDKNDSRLVMRGEKTLRLMLNIRVVHGVTCKRPGDKFVEFVGIEGADAKSVTRFLVKMTKDNASSLESVLNEKAE</sequence>
<dbReference type="RefSeq" id="XP_031027045.1">
    <property type="nucleotide sequence ID" value="XM_031166952.1"/>
</dbReference>
<keyword evidence="2" id="KW-0539">Nucleus</keyword>
<feature type="region of interest" description="Disordered" evidence="3">
    <location>
        <begin position="298"/>
        <end position="433"/>
    </location>
</feature>
<dbReference type="Pfam" id="PF00638">
    <property type="entry name" value="Ran_BP1"/>
    <property type="match status" value="1"/>
</dbReference>
<feature type="compositionally biased region" description="Low complexity" evidence="3">
    <location>
        <begin position="353"/>
        <end position="386"/>
    </location>
</feature>
<feature type="compositionally biased region" description="Low complexity" evidence="3">
    <location>
        <begin position="307"/>
        <end position="330"/>
    </location>
</feature>
<dbReference type="PANTHER" id="PTHR23138:SF142">
    <property type="entry name" value="RAN-BINDING PROTEIN 3B-RELATED"/>
    <property type="match status" value="1"/>
</dbReference>
<dbReference type="SUPFAM" id="SSF50729">
    <property type="entry name" value="PH domain-like"/>
    <property type="match status" value="1"/>
</dbReference>